<evidence type="ECO:0000256" key="1">
    <source>
        <dbReference type="SAM" id="MobiDB-lite"/>
    </source>
</evidence>
<keyword evidence="3" id="KW-1185">Reference proteome</keyword>
<accession>A0A193SIA2</accession>
<gene>
    <name evidence="2" type="ORF">PL963_00209</name>
</gene>
<dbReference type="Proteomes" id="UP000239025">
    <property type="component" value="Chromosome 1"/>
</dbReference>
<name>A0A193SIA2_9PSED</name>
<protein>
    <submittedName>
        <fullName evidence="2">Uncharacterized protein</fullName>
    </submittedName>
</protein>
<feature type="region of interest" description="Disordered" evidence="1">
    <location>
        <begin position="1"/>
        <end position="23"/>
    </location>
</feature>
<sequence length="353" mass="39954">MTNESMFTSSEKSHLEVLSPGNSGSAEDQFIQEAIEFYRYWQSVRSPGDYGCADRALLIIFAETPDIYWGFEGYISGGVTKARRRSGTVGEGILICNQNFRTMLRLSETLTVDEAYDFVEAYLSDAHTFVVGKFGQQAMQFHRAGQPLSEWIHEPEERLIKTTDHAVTPNGLAKDLHDFHHEYLSTSTAIAARTMWELNTAKTQYDLRTSPERQIQSFLLTYLRSFYRRSGVFVNEEISNQGGRTDIYTQRETSPGSNVQVNTVIELKVLSPKRSFDSNLKWAKEGITQAKGYANANTDVSFTCLYDARRVKDAMTDLPPFATLNSVRLEQYDMAVPTVKAKRITKASKPKKP</sequence>
<reference evidence="3" key="1">
    <citation type="submission" date="2017-11" db="EMBL/GenBank/DDBJ databases">
        <authorList>
            <person name="Blom J."/>
        </authorList>
    </citation>
    <scope>NUCLEOTIDE SEQUENCE [LARGE SCALE GENOMIC DNA]</scope>
</reference>
<evidence type="ECO:0000313" key="2">
    <source>
        <dbReference type="EMBL" id="SOS14344.1"/>
    </source>
</evidence>
<proteinExistence type="predicted"/>
<dbReference type="AlphaFoldDB" id="A0A193SIA2"/>
<dbReference type="RefSeq" id="WP_065348827.1">
    <property type="nucleotide sequence ID" value="NZ_LT222319.1"/>
</dbReference>
<organism evidence="2 3">
    <name type="scientific">Pseudomonas cerasi</name>
    <dbReference type="NCBI Taxonomy" id="1583341"/>
    <lineage>
        <taxon>Bacteria</taxon>
        <taxon>Pseudomonadati</taxon>
        <taxon>Pseudomonadota</taxon>
        <taxon>Gammaproteobacteria</taxon>
        <taxon>Pseudomonadales</taxon>
        <taxon>Pseudomonadaceae</taxon>
        <taxon>Pseudomonas</taxon>
    </lineage>
</organism>
<feature type="compositionally biased region" description="Polar residues" evidence="1">
    <location>
        <begin position="1"/>
        <end position="10"/>
    </location>
</feature>
<dbReference type="EMBL" id="LT963395">
    <property type="protein sequence ID" value="SOS14344.1"/>
    <property type="molecule type" value="Genomic_DNA"/>
</dbReference>
<evidence type="ECO:0000313" key="3">
    <source>
        <dbReference type="Proteomes" id="UP000239025"/>
    </source>
</evidence>